<dbReference type="Proteomes" id="UP000814033">
    <property type="component" value="Unassembled WGS sequence"/>
</dbReference>
<accession>A0ACB8R6M7</accession>
<sequence>MLFQALSLKSKMLRKCKASQPPHSSIFEKELHLRLGALAPQNGSPGAYLAFKGYSAIERVRRLVRGAKPKKQFITTPPPSRQPSLIIPTIIVTRPVKERKRVKSKKAAKPDNRLLCTPKVNSRGRLPEAPLPPPKPQPTRPLPAIPSSNSDLAFYANYYKDWIMPSFDGSDITELSRSGGDTVGILNILEEEEELMLLI</sequence>
<reference evidence="1" key="2">
    <citation type="journal article" date="2022" name="New Phytol.">
        <title>Evolutionary transition to the ectomycorrhizal habit in the genomes of a hyperdiverse lineage of mushroom-forming fungi.</title>
        <authorList>
            <person name="Looney B."/>
            <person name="Miyauchi S."/>
            <person name="Morin E."/>
            <person name="Drula E."/>
            <person name="Courty P.E."/>
            <person name="Kohler A."/>
            <person name="Kuo A."/>
            <person name="LaButti K."/>
            <person name="Pangilinan J."/>
            <person name="Lipzen A."/>
            <person name="Riley R."/>
            <person name="Andreopoulos W."/>
            <person name="He G."/>
            <person name="Johnson J."/>
            <person name="Nolan M."/>
            <person name="Tritt A."/>
            <person name="Barry K.W."/>
            <person name="Grigoriev I.V."/>
            <person name="Nagy L.G."/>
            <person name="Hibbett D."/>
            <person name="Henrissat B."/>
            <person name="Matheny P.B."/>
            <person name="Labbe J."/>
            <person name="Martin F.M."/>
        </authorList>
    </citation>
    <scope>NUCLEOTIDE SEQUENCE</scope>
    <source>
        <strain evidence="1">FP105234-sp</strain>
    </source>
</reference>
<keyword evidence="2" id="KW-1185">Reference proteome</keyword>
<comment type="caution">
    <text evidence="1">The sequence shown here is derived from an EMBL/GenBank/DDBJ whole genome shotgun (WGS) entry which is preliminary data.</text>
</comment>
<organism evidence="1 2">
    <name type="scientific">Auriscalpium vulgare</name>
    <dbReference type="NCBI Taxonomy" id="40419"/>
    <lineage>
        <taxon>Eukaryota</taxon>
        <taxon>Fungi</taxon>
        <taxon>Dikarya</taxon>
        <taxon>Basidiomycota</taxon>
        <taxon>Agaricomycotina</taxon>
        <taxon>Agaricomycetes</taxon>
        <taxon>Russulales</taxon>
        <taxon>Auriscalpiaceae</taxon>
        <taxon>Auriscalpium</taxon>
    </lineage>
</organism>
<evidence type="ECO:0000313" key="1">
    <source>
        <dbReference type="EMBL" id="KAI0039804.1"/>
    </source>
</evidence>
<evidence type="ECO:0000313" key="2">
    <source>
        <dbReference type="Proteomes" id="UP000814033"/>
    </source>
</evidence>
<proteinExistence type="predicted"/>
<reference evidence="1" key="1">
    <citation type="submission" date="2021-02" db="EMBL/GenBank/DDBJ databases">
        <authorList>
            <consortium name="DOE Joint Genome Institute"/>
            <person name="Ahrendt S."/>
            <person name="Looney B.P."/>
            <person name="Miyauchi S."/>
            <person name="Morin E."/>
            <person name="Drula E."/>
            <person name="Courty P.E."/>
            <person name="Chicoki N."/>
            <person name="Fauchery L."/>
            <person name="Kohler A."/>
            <person name="Kuo A."/>
            <person name="Labutti K."/>
            <person name="Pangilinan J."/>
            <person name="Lipzen A."/>
            <person name="Riley R."/>
            <person name="Andreopoulos W."/>
            <person name="He G."/>
            <person name="Johnson J."/>
            <person name="Barry K.W."/>
            <person name="Grigoriev I.V."/>
            <person name="Nagy L."/>
            <person name="Hibbett D."/>
            <person name="Henrissat B."/>
            <person name="Matheny P.B."/>
            <person name="Labbe J."/>
            <person name="Martin F."/>
        </authorList>
    </citation>
    <scope>NUCLEOTIDE SEQUENCE</scope>
    <source>
        <strain evidence="1">FP105234-sp</strain>
    </source>
</reference>
<dbReference type="EMBL" id="MU276261">
    <property type="protein sequence ID" value="KAI0039804.1"/>
    <property type="molecule type" value="Genomic_DNA"/>
</dbReference>
<name>A0ACB8R6M7_9AGAM</name>
<protein>
    <submittedName>
        <fullName evidence="1">Uncharacterized protein</fullName>
    </submittedName>
</protein>
<gene>
    <name evidence="1" type="ORF">FA95DRAFT_983115</name>
</gene>